<keyword evidence="1" id="KW-1133">Transmembrane helix</keyword>
<comment type="caution">
    <text evidence="3">The sequence shown here is derived from an EMBL/GenBank/DDBJ whole genome shotgun (WGS) entry which is preliminary data.</text>
</comment>
<name>A0AAN8UYB8_9MAGN</name>
<dbReference type="PANTHER" id="PTHR13018">
    <property type="entry name" value="PROBABLE MEMBRANE PROTEIN DUF221-RELATED"/>
    <property type="match status" value="1"/>
</dbReference>
<dbReference type="PANTHER" id="PTHR13018:SF5">
    <property type="entry name" value="RE44586P"/>
    <property type="match status" value="1"/>
</dbReference>
<dbReference type="Proteomes" id="UP001370490">
    <property type="component" value="Unassembled WGS sequence"/>
</dbReference>
<dbReference type="Pfam" id="PF02714">
    <property type="entry name" value="RSN1_7TM"/>
    <property type="match status" value="1"/>
</dbReference>
<evidence type="ECO:0000259" key="2">
    <source>
        <dbReference type="Pfam" id="PF02714"/>
    </source>
</evidence>
<evidence type="ECO:0000256" key="1">
    <source>
        <dbReference type="SAM" id="Phobius"/>
    </source>
</evidence>
<evidence type="ECO:0000313" key="4">
    <source>
        <dbReference type="Proteomes" id="UP001370490"/>
    </source>
</evidence>
<dbReference type="AlphaFoldDB" id="A0AAN8UYB8"/>
<gene>
    <name evidence="3" type="ORF">RJ641_017554</name>
</gene>
<accession>A0AAN8UYB8</accession>
<organism evidence="3 4">
    <name type="scientific">Dillenia turbinata</name>
    <dbReference type="NCBI Taxonomy" id="194707"/>
    <lineage>
        <taxon>Eukaryota</taxon>
        <taxon>Viridiplantae</taxon>
        <taxon>Streptophyta</taxon>
        <taxon>Embryophyta</taxon>
        <taxon>Tracheophyta</taxon>
        <taxon>Spermatophyta</taxon>
        <taxon>Magnoliopsida</taxon>
        <taxon>eudicotyledons</taxon>
        <taxon>Gunneridae</taxon>
        <taxon>Pentapetalae</taxon>
        <taxon>Dilleniales</taxon>
        <taxon>Dilleniaceae</taxon>
        <taxon>Dillenia</taxon>
    </lineage>
</organism>
<keyword evidence="1" id="KW-0472">Membrane</keyword>
<dbReference type="InterPro" id="IPR003864">
    <property type="entry name" value="CSC1/OSCA1-like_7TM"/>
</dbReference>
<keyword evidence="1" id="KW-0812">Transmembrane</keyword>
<keyword evidence="4" id="KW-1185">Reference proteome</keyword>
<proteinExistence type="predicted"/>
<feature type="domain" description="CSC1/OSCA1-like 7TM region" evidence="2">
    <location>
        <begin position="47"/>
        <end position="101"/>
    </location>
</feature>
<dbReference type="GO" id="GO:0005227">
    <property type="term" value="F:calcium-activated cation channel activity"/>
    <property type="evidence" value="ECO:0007669"/>
    <property type="project" value="InterPro"/>
</dbReference>
<dbReference type="InterPro" id="IPR045122">
    <property type="entry name" value="Csc1-like"/>
</dbReference>
<protein>
    <submittedName>
        <fullName evidence="3">CSC1/OSCA1-like, 7TM region</fullName>
    </submittedName>
</protein>
<dbReference type="EMBL" id="JBAMMX010000022">
    <property type="protein sequence ID" value="KAK6919132.1"/>
    <property type="molecule type" value="Genomic_DNA"/>
</dbReference>
<dbReference type="GO" id="GO:0005886">
    <property type="term" value="C:plasma membrane"/>
    <property type="evidence" value="ECO:0007669"/>
    <property type="project" value="TreeGrafter"/>
</dbReference>
<evidence type="ECO:0000313" key="3">
    <source>
        <dbReference type="EMBL" id="KAK6919132.1"/>
    </source>
</evidence>
<reference evidence="3 4" key="1">
    <citation type="submission" date="2023-12" db="EMBL/GenBank/DDBJ databases">
        <title>A high-quality genome assembly for Dillenia turbinata (Dilleniales).</title>
        <authorList>
            <person name="Chanderbali A."/>
        </authorList>
    </citation>
    <scope>NUCLEOTIDE SEQUENCE [LARGE SCALE GENOMIC DNA]</scope>
    <source>
        <strain evidence="3">LSX21</strain>
        <tissue evidence="3">Leaf</tissue>
    </source>
</reference>
<sequence length="152" mass="17212">MGNSRRTTLVLYNFSSIQLWNKIALGLGPRDVYWQNLTIPYVSLTVRRLIIAVAFFFLTFSFMIPIAFVQPLTNIEGIEKAVLFLKPIIEVSTDIFEIISESIITKLRTQKKISLSEMKLTNMRTPSATTITISNTRSTKKHITQKASNQAG</sequence>
<feature type="transmembrane region" description="Helical" evidence="1">
    <location>
        <begin position="49"/>
        <end position="68"/>
    </location>
</feature>